<dbReference type="SUPFAM" id="SSF69279">
    <property type="entry name" value="Phage tail proteins"/>
    <property type="match status" value="1"/>
</dbReference>
<dbReference type="Pfam" id="PF05954">
    <property type="entry name" value="Phage_GPD"/>
    <property type="match status" value="1"/>
</dbReference>
<dbReference type="AlphaFoldDB" id="A0A1T5NQB8"/>
<dbReference type="InterPro" id="IPR006531">
    <property type="entry name" value="Gp5/Vgr_OB"/>
</dbReference>
<dbReference type="RefSeq" id="WP_079469785.1">
    <property type="nucleotide sequence ID" value="NZ_FUZZ01000001.1"/>
</dbReference>
<dbReference type="Gene3D" id="4.10.220.110">
    <property type="match status" value="1"/>
</dbReference>
<reference evidence="2 3" key="1">
    <citation type="submission" date="2017-02" db="EMBL/GenBank/DDBJ databases">
        <authorList>
            <person name="Peterson S.W."/>
        </authorList>
    </citation>
    <scope>NUCLEOTIDE SEQUENCE [LARGE SCALE GENOMIC DNA]</scope>
    <source>
        <strain evidence="2 3">DSM 18108</strain>
    </source>
</reference>
<evidence type="ECO:0000313" key="2">
    <source>
        <dbReference type="EMBL" id="SKD02734.1"/>
    </source>
</evidence>
<name>A0A1T5NQB8_9BACT</name>
<dbReference type="Gene3D" id="2.30.110.50">
    <property type="match status" value="1"/>
</dbReference>
<sequence>MALYTTTTISIGEQQFSQFQFLHLKQYMRQHHEFEIGIGYEWLSQYGSNAVAAGRSLLGKEISICIRPVEVDGTFSPLLFNGIITGINAGKENNGNAGSCILHGNSPTILLSGSPHIQSYEQLALSSIVNTVIKNCYPFALPPQVNPAFTQPLKYIVQYKETGFDFLHRLSQRYGEHFFYNGQQIFFGQYSPQRENLVHQKDLIDFQLEYKIIPIHQTFQAYEYRLHRILEEDSREIAFSNINHHSHHVQSLSEKLYPYKNSYKVPYVFGNNAAAELSTLTRHFYKGRIAGLVSIKGSSRNTGLRIGDIVSIQEDLSNREDYGEFVLTMLEHHCNGNGDYYNTFEGIPADITAPVMNLENIPRCEAQSAIVTDNHDPKGLGRVRVKFVWQQGSSPWIRLHQPHGGANKGFYFIPEINEEVWVDFEGGNPEAPYVTGCAYNGKAAPGLGDPMNNIKAIKTRSGHMIRLDDTDGDENIIITDKGGNTITMDTRSQNISLSAPEKINITAKNIRINAIENVSINAGNNINHSAGMDILQQAGNCLYQYTVNDYHLTATNITKIALENINVQAREIDKHAEEINIDSSKENMQISSGKSVNIKSTEKSKLF</sequence>
<feature type="domain" description="Gp5/Type VI secretion system Vgr protein OB-fold" evidence="1">
    <location>
        <begin position="368"/>
        <end position="439"/>
    </location>
</feature>
<keyword evidence="3" id="KW-1185">Reference proteome</keyword>
<organism evidence="2 3">
    <name type="scientific">Chitinophaga ginsengisegetis</name>
    <dbReference type="NCBI Taxonomy" id="393003"/>
    <lineage>
        <taxon>Bacteria</taxon>
        <taxon>Pseudomonadati</taxon>
        <taxon>Bacteroidota</taxon>
        <taxon>Chitinophagia</taxon>
        <taxon>Chitinophagales</taxon>
        <taxon>Chitinophagaceae</taxon>
        <taxon>Chitinophaga</taxon>
    </lineage>
</organism>
<gene>
    <name evidence="2" type="ORF">SAMN05660461_2625</name>
</gene>
<accession>A0A1T5NQB8</accession>
<dbReference type="STRING" id="393003.SAMN05660461_2625"/>
<evidence type="ECO:0000313" key="3">
    <source>
        <dbReference type="Proteomes" id="UP000190166"/>
    </source>
</evidence>
<proteinExistence type="predicted"/>
<dbReference type="SUPFAM" id="SSF69349">
    <property type="entry name" value="Phage fibre proteins"/>
    <property type="match status" value="1"/>
</dbReference>
<dbReference type="Proteomes" id="UP000190166">
    <property type="component" value="Unassembled WGS sequence"/>
</dbReference>
<dbReference type="SUPFAM" id="SSF69255">
    <property type="entry name" value="gp5 N-terminal domain-like"/>
    <property type="match status" value="1"/>
</dbReference>
<dbReference type="InterPro" id="IPR037026">
    <property type="entry name" value="Vgr_OB-fold_dom_sf"/>
</dbReference>
<evidence type="ECO:0000259" key="1">
    <source>
        <dbReference type="Pfam" id="PF04717"/>
    </source>
</evidence>
<dbReference type="Pfam" id="PF04717">
    <property type="entry name" value="Phage_base_V"/>
    <property type="match status" value="1"/>
</dbReference>
<dbReference type="Gene3D" id="2.40.50.230">
    <property type="entry name" value="Gp5 N-terminal domain"/>
    <property type="match status" value="1"/>
</dbReference>
<dbReference type="Gene3D" id="3.55.50.10">
    <property type="entry name" value="Baseplate protein-like domains"/>
    <property type="match status" value="1"/>
</dbReference>
<protein>
    <submittedName>
        <fullName evidence="2">Uncharacterized conserved protein, implicated in type VI secretion and phage assembly</fullName>
    </submittedName>
</protein>
<dbReference type="EMBL" id="FUZZ01000001">
    <property type="protein sequence ID" value="SKD02734.1"/>
    <property type="molecule type" value="Genomic_DNA"/>
</dbReference>